<dbReference type="Proteomes" id="UP001055811">
    <property type="component" value="Linkage Group LG08"/>
</dbReference>
<protein>
    <submittedName>
        <fullName evidence="1">Uncharacterized protein</fullName>
    </submittedName>
</protein>
<gene>
    <name evidence="1" type="ORF">L2E82_45150</name>
</gene>
<reference evidence="2" key="1">
    <citation type="journal article" date="2022" name="Mol. Ecol. Resour.">
        <title>The genomes of chicory, endive, great burdock and yacon provide insights into Asteraceae palaeo-polyploidization history and plant inulin production.</title>
        <authorList>
            <person name="Fan W."/>
            <person name="Wang S."/>
            <person name="Wang H."/>
            <person name="Wang A."/>
            <person name="Jiang F."/>
            <person name="Liu H."/>
            <person name="Zhao H."/>
            <person name="Xu D."/>
            <person name="Zhang Y."/>
        </authorList>
    </citation>
    <scope>NUCLEOTIDE SEQUENCE [LARGE SCALE GENOMIC DNA]</scope>
    <source>
        <strain evidence="2">cv. Punajuju</strain>
    </source>
</reference>
<name>A0ACB8ZS33_CICIN</name>
<dbReference type="EMBL" id="CM042016">
    <property type="protein sequence ID" value="KAI3700519.1"/>
    <property type="molecule type" value="Genomic_DNA"/>
</dbReference>
<evidence type="ECO:0000313" key="2">
    <source>
        <dbReference type="Proteomes" id="UP001055811"/>
    </source>
</evidence>
<organism evidence="1 2">
    <name type="scientific">Cichorium intybus</name>
    <name type="common">Chicory</name>
    <dbReference type="NCBI Taxonomy" id="13427"/>
    <lineage>
        <taxon>Eukaryota</taxon>
        <taxon>Viridiplantae</taxon>
        <taxon>Streptophyta</taxon>
        <taxon>Embryophyta</taxon>
        <taxon>Tracheophyta</taxon>
        <taxon>Spermatophyta</taxon>
        <taxon>Magnoliopsida</taxon>
        <taxon>eudicotyledons</taxon>
        <taxon>Gunneridae</taxon>
        <taxon>Pentapetalae</taxon>
        <taxon>asterids</taxon>
        <taxon>campanulids</taxon>
        <taxon>Asterales</taxon>
        <taxon>Asteraceae</taxon>
        <taxon>Cichorioideae</taxon>
        <taxon>Cichorieae</taxon>
        <taxon>Cichoriinae</taxon>
        <taxon>Cichorium</taxon>
    </lineage>
</organism>
<comment type="caution">
    <text evidence="1">The sequence shown here is derived from an EMBL/GenBank/DDBJ whole genome shotgun (WGS) entry which is preliminary data.</text>
</comment>
<evidence type="ECO:0000313" key="1">
    <source>
        <dbReference type="EMBL" id="KAI3700519.1"/>
    </source>
</evidence>
<proteinExistence type="predicted"/>
<reference evidence="1 2" key="2">
    <citation type="journal article" date="2022" name="Mol. Ecol. Resour.">
        <title>The genomes of chicory, endive, great burdock and yacon provide insights into Asteraceae paleo-polyploidization history and plant inulin production.</title>
        <authorList>
            <person name="Fan W."/>
            <person name="Wang S."/>
            <person name="Wang H."/>
            <person name="Wang A."/>
            <person name="Jiang F."/>
            <person name="Liu H."/>
            <person name="Zhao H."/>
            <person name="Xu D."/>
            <person name="Zhang Y."/>
        </authorList>
    </citation>
    <scope>NUCLEOTIDE SEQUENCE [LARGE SCALE GENOMIC DNA]</scope>
    <source>
        <strain evidence="2">cv. Punajuju</strain>
        <tissue evidence="1">Leaves</tissue>
    </source>
</reference>
<keyword evidence="2" id="KW-1185">Reference proteome</keyword>
<accession>A0ACB8ZS33</accession>
<sequence length="360" mass="40560">MECLMHTEKVFRVSKCAEGDKLEFATNQLTGNALHWWQVAVKRLQDEFMHLEHGSRSMQEYTLKRQAEEQQWTPQKKSQESGTNSKGKGLKEQGKWCKKCRRRHSGSCPTDAPLSGSYKCGNQGDIARDCWAERKCYQCGATDHIRPNCPQLKCGTPHDKPREEHRGKKEDTKGRGGPVTSRAFQMAVEEAREKNDKVSAAMADGRYVWVSEHIQGCGLKIYETIFSIYSKSMTTKEFGVIVGIEWLATNHANMDCENNNIVVIAPDGTRIKIHGERQHLRMPVISFAKARSSVSKGGASYLAYVAFAKPSKVVVDDIAVVKEFLDVFPEELLGLPPDCQIEYVIDLVQEQLPLLVLLID</sequence>